<dbReference type="AlphaFoldDB" id="A0AAX3MSU1"/>
<reference evidence="1 4" key="1">
    <citation type="submission" date="2023-02" db="EMBL/GenBank/DDBJ databases">
        <title>Pathogen: clinical or host-associated sample.</title>
        <authorList>
            <person name="Hergert J."/>
            <person name="Casey R."/>
            <person name="Wagner J."/>
            <person name="Young E.L."/>
            <person name="Oakeson K.F."/>
        </authorList>
    </citation>
    <scope>NUCLEOTIDE SEQUENCE</scope>
    <source>
        <strain evidence="2 4">2022CK-00829</strain>
        <strain evidence="1">2022CK-00830</strain>
    </source>
</reference>
<dbReference type="Proteomes" id="UP001221519">
    <property type="component" value="Chromosome"/>
</dbReference>
<gene>
    <name evidence="1" type="ORF">PUW23_14105</name>
    <name evidence="2" type="ORF">PUW25_13850</name>
</gene>
<evidence type="ECO:0000313" key="1">
    <source>
        <dbReference type="EMBL" id="WDH80688.1"/>
    </source>
</evidence>
<evidence type="ECO:0000313" key="3">
    <source>
        <dbReference type="Proteomes" id="UP001220962"/>
    </source>
</evidence>
<dbReference type="InterPro" id="IPR024787">
    <property type="entry name" value="EcsC"/>
</dbReference>
<keyword evidence="4" id="KW-1185">Reference proteome</keyword>
<accession>A0AAX3MSU1</accession>
<dbReference type="RefSeq" id="WP_274337212.1">
    <property type="nucleotide sequence ID" value="NZ_CP118101.1"/>
</dbReference>
<evidence type="ECO:0000313" key="4">
    <source>
        <dbReference type="Proteomes" id="UP001221519"/>
    </source>
</evidence>
<protein>
    <submittedName>
        <fullName evidence="1">EcsC family protein</fullName>
    </submittedName>
</protein>
<proteinExistence type="predicted"/>
<dbReference type="EMBL" id="CP118101">
    <property type="protein sequence ID" value="WDH80688.1"/>
    <property type="molecule type" value="Genomic_DNA"/>
</dbReference>
<dbReference type="Proteomes" id="UP001220962">
    <property type="component" value="Chromosome"/>
</dbReference>
<organism evidence="1 3">
    <name type="scientific">Paenibacillus urinalis</name>
    <dbReference type="NCBI Taxonomy" id="521520"/>
    <lineage>
        <taxon>Bacteria</taxon>
        <taxon>Bacillati</taxon>
        <taxon>Bacillota</taxon>
        <taxon>Bacilli</taxon>
        <taxon>Bacillales</taxon>
        <taxon>Paenibacillaceae</taxon>
        <taxon>Paenibacillus</taxon>
    </lineage>
</organism>
<name>A0AAX3MSU1_9BACL</name>
<evidence type="ECO:0000313" key="2">
    <source>
        <dbReference type="EMBL" id="WDI00385.1"/>
    </source>
</evidence>
<dbReference type="EMBL" id="CP118108">
    <property type="protein sequence ID" value="WDI00385.1"/>
    <property type="molecule type" value="Genomic_DNA"/>
</dbReference>
<dbReference type="PANTHER" id="PTHR41260:SF1">
    <property type="entry name" value="PROTEIN ECSC"/>
    <property type="match status" value="1"/>
</dbReference>
<dbReference type="Pfam" id="PF12787">
    <property type="entry name" value="EcsC"/>
    <property type="match status" value="1"/>
</dbReference>
<sequence>MNYELKLQKEVEDWERQLFKPPGWLEKTSKTIGTRINHIIPPKVHTVITTTIKSIVRTALFGAEYTPRRSVQHGLDLETADEEAKELFTLYQKIAVAEGAGTGAGGIMFSMVDFPALIGIKMKYLFETAHVYGYDTKQFSEKIFILKVFQMTYSGAENRANLLDSIKHWHIEKEQWVSDADYSKNMDWESFQKEYRDAIDFRKMLQMVPGIGAIAGAWANYTILEELREFAMNAYRLRRLHDDTEDKRTSYRMDPI</sequence>
<dbReference type="PANTHER" id="PTHR41260">
    <property type="entry name" value="PROTEIN ECSC"/>
    <property type="match status" value="1"/>
</dbReference>